<dbReference type="Gene3D" id="2.102.10.10">
    <property type="entry name" value="Rieske [2Fe-2S] iron-sulphur domain"/>
    <property type="match status" value="1"/>
</dbReference>
<evidence type="ECO:0000256" key="6">
    <source>
        <dbReference type="ARBA" id="ARBA00023004"/>
    </source>
</evidence>
<keyword evidence="8" id="KW-0520">NAD</keyword>
<keyword evidence="2" id="KW-0001">2Fe-2S</keyword>
<dbReference type="InterPro" id="IPR015881">
    <property type="entry name" value="ARHD_Rieske_2Fe_2S"/>
</dbReference>
<keyword evidence="5" id="KW-0560">Oxidoreductase</keyword>
<dbReference type="CDD" id="cd03469">
    <property type="entry name" value="Rieske_RO_Alpha_N"/>
    <property type="match status" value="1"/>
</dbReference>
<protein>
    <submittedName>
        <fullName evidence="10">Ring hydroxylating dioxygenase, alpha subunit/Rieske protein</fullName>
    </submittedName>
</protein>
<dbReference type="AlphaFoldDB" id="A0A2Z6E439"/>
<dbReference type="PROSITE" id="PS51296">
    <property type="entry name" value="RIESKE"/>
    <property type="match status" value="1"/>
</dbReference>
<evidence type="ECO:0000256" key="3">
    <source>
        <dbReference type="ARBA" id="ARBA00022723"/>
    </source>
</evidence>
<name>A0A2Z6E439_9GAMM</name>
<keyword evidence="7" id="KW-0411">Iron-sulfur</keyword>
<dbReference type="Proteomes" id="UP000270530">
    <property type="component" value="Chromosome"/>
</dbReference>
<keyword evidence="11" id="KW-1185">Reference proteome</keyword>
<comment type="similarity">
    <text evidence="1">Belongs to the bacterial ring-hydroxylating dioxygenase alpha subunit family.</text>
</comment>
<evidence type="ECO:0000256" key="4">
    <source>
        <dbReference type="ARBA" id="ARBA00022964"/>
    </source>
</evidence>
<dbReference type="EMBL" id="AP018560">
    <property type="protein sequence ID" value="BBD79763.1"/>
    <property type="molecule type" value="Genomic_DNA"/>
</dbReference>
<dbReference type="SUPFAM" id="SSF50022">
    <property type="entry name" value="ISP domain"/>
    <property type="match status" value="1"/>
</dbReference>
<dbReference type="GO" id="GO:0051537">
    <property type="term" value="F:2 iron, 2 sulfur cluster binding"/>
    <property type="evidence" value="ECO:0007669"/>
    <property type="project" value="UniProtKB-KW"/>
</dbReference>
<dbReference type="Gene3D" id="3.90.380.10">
    <property type="entry name" value="Naphthalene 1,2-dioxygenase Alpha Subunit, Chain A, domain 1"/>
    <property type="match status" value="1"/>
</dbReference>
<evidence type="ECO:0000313" key="10">
    <source>
        <dbReference type="EMBL" id="BBD79763.1"/>
    </source>
</evidence>
<evidence type="ECO:0000256" key="7">
    <source>
        <dbReference type="ARBA" id="ARBA00023014"/>
    </source>
</evidence>
<dbReference type="InterPro" id="IPR036922">
    <property type="entry name" value="Rieske_2Fe-2S_sf"/>
</dbReference>
<dbReference type="GO" id="GO:0005506">
    <property type="term" value="F:iron ion binding"/>
    <property type="evidence" value="ECO:0007669"/>
    <property type="project" value="InterPro"/>
</dbReference>
<dbReference type="RefSeq" id="WP_126537186.1">
    <property type="nucleotide sequence ID" value="NZ_AP018560.1"/>
</dbReference>
<feature type="domain" description="Rieske" evidence="9">
    <location>
        <begin position="43"/>
        <end position="127"/>
    </location>
</feature>
<dbReference type="SUPFAM" id="SSF55961">
    <property type="entry name" value="Bet v1-like"/>
    <property type="match status" value="1"/>
</dbReference>
<reference evidence="11" key="1">
    <citation type="submission" date="2018-04" db="EMBL/GenBank/DDBJ databases">
        <authorList>
            <person name="Watanabe M."/>
            <person name="Kojima H."/>
        </authorList>
    </citation>
    <scope>NUCLEOTIDE SEQUENCE [LARGE SCALE GENOMIC DNA]</scope>
    <source>
        <strain evidence="11">Dysh456</strain>
    </source>
</reference>
<evidence type="ECO:0000313" key="11">
    <source>
        <dbReference type="Proteomes" id="UP000270530"/>
    </source>
</evidence>
<dbReference type="Pfam" id="PF00848">
    <property type="entry name" value="Ring_hydroxyl_A"/>
    <property type="match status" value="1"/>
</dbReference>
<sequence>MNSQPKRFDYAELAKPDRTHARIYTDPDIFHEEMEKIFRRSWVYVAHESEIPNPGDYVTTYIGLIPVIVTRDEAGKIHVLVNRCMHRGATVCPYEKGEAKTFTCPYHGWEYALDGRLNAVGLPRGYNPGEIDKDKLGLREAAKVGSYRGIIFASLDEVPDISLEEKLGPAIPILDAYMDLSPTGEIEVGKSGVYKHAYRGNWKIQVEGSVEGYHPIFTHHSAFETIGRTMGINPKSSFTGSGKTGLLGRDLGHGNNILEVYNYTDEQIRQRYPQAYIDLLKDAHGEKRAMAALRTRFNLVIFPNLAILEYQFRVTRPVQVDLSEVRIYHTMLKGLPEEFSAINLRRVREHEFFYGPAAFGGPDDYVAFERIQQGLVADEEAPWVLLNRGYTTEQIDAEGCRYGDLTQETQQRAPYYEYRRLMARTLEAV</sequence>
<keyword evidence="6" id="KW-0408">Iron</keyword>
<evidence type="ECO:0000256" key="1">
    <source>
        <dbReference type="ARBA" id="ARBA00008751"/>
    </source>
</evidence>
<evidence type="ECO:0000256" key="5">
    <source>
        <dbReference type="ARBA" id="ARBA00023002"/>
    </source>
</evidence>
<gene>
    <name evidence="10" type="ORF">ALSL_1100</name>
</gene>
<keyword evidence="3" id="KW-0479">Metal-binding</keyword>
<dbReference type="PANTHER" id="PTHR43756:SF1">
    <property type="entry name" value="3-PHENYLPROPIONATE_CINNAMIC ACID DIOXYGENASE SUBUNIT ALPHA"/>
    <property type="match status" value="1"/>
</dbReference>
<organism evidence="10 11">
    <name type="scientific">Aerosticca soli</name>
    <dbReference type="NCBI Taxonomy" id="2010829"/>
    <lineage>
        <taxon>Bacteria</taxon>
        <taxon>Pseudomonadati</taxon>
        <taxon>Pseudomonadota</taxon>
        <taxon>Gammaproteobacteria</taxon>
        <taxon>Lysobacterales</taxon>
        <taxon>Rhodanobacteraceae</taxon>
        <taxon>Aerosticca</taxon>
    </lineage>
</organism>
<dbReference type="InterPro" id="IPR015879">
    <property type="entry name" value="Ring_hydroxy_dOase_asu_C_dom"/>
</dbReference>
<dbReference type="InterPro" id="IPR017941">
    <property type="entry name" value="Rieske_2Fe-2S"/>
</dbReference>
<dbReference type="OrthoDB" id="9769355at2"/>
<keyword evidence="4 10" id="KW-0223">Dioxygenase</keyword>
<evidence type="ECO:0000256" key="2">
    <source>
        <dbReference type="ARBA" id="ARBA00022714"/>
    </source>
</evidence>
<proteinExistence type="inferred from homology"/>
<evidence type="ECO:0000256" key="8">
    <source>
        <dbReference type="ARBA" id="ARBA00023027"/>
    </source>
</evidence>
<dbReference type="KEGG" id="rbd:ALSL_1100"/>
<accession>A0A2Z6E439</accession>
<dbReference type="GO" id="GO:0051213">
    <property type="term" value="F:dioxygenase activity"/>
    <property type="evidence" value="ECO:0007669"/>
    <property type="project" value="UniProtKB-KW"/>
</dbReference>
<dbReference type="PRINTS" id="PR00090">
    <property type="entry name" value="RNGDIOXGNASE"/>
</dbReference>
<dbReference type="PANTHER" id="PTHR43756">
    <property type="entry name" value="CHOLINE MONOOXYGENASE, CHLOROPLASTIC"/>
    <property type="match status" value="1"/>
</dbReference>
<dbReference type="Pfam" id="PF00355">
    <property type="entry name" value="Rieske"/>
    <property type="match status" value="1"/>
</dbReference>
<evidence type="ECO:0000259" key="9">
    <source>
        <dbReference type="PROSITE" id="PS51296"/>
    </source>
</evidence>
<dbReference type="InterPro" id="IPR001663">
    <property type="entry name" value="Rng_hydr_dOase-A"/>
</dbReference>
<reference evidence="11" key="2">
    <citation type="submission" date="2018-06" db="EMBL/GenBank/DDBJ databases">
        <title>Genome sequence of Rhodanobacteraceae bacterium strain Dysh456.</title>
        <authorList>
            <person name="Fukui M."/>
        </authorList>
    </citation>
    <scope>NUCLEOTIDE SEQUENCE [LARGE SCALE GENOMIC DNA]</scope>
    <source>
        <strain evidence="11">Dysh456</strain>
    </source>
</reference>
<dbReference type="PROSITE" id="PS00570">
    <property type="entry name" value="RING_HYDROXYL_ALPHA"/>
    <property type="match status" value="1"/>
</dbReference>